<organism evidence="4 5">
    <name type="scientific">Phaedon cochleariae</name>
    <name type="common">Mustard beetle</name>
    <dbReference type="NCBI Taxonomy" id="80249"/>
    <lineage>
        <taxon>Eukaryota</taxon>
        <taxon>Metazoa</taxon>
        <taxon>Ecdysozoa</taxon>
        <taxon>Arthropoda</taxon>
        <taxon>Hexapoda</taxon>
        <taxon>Insecta</taxon>
        <taxon>Pterygota</taxon>
        <taxon>Neoptera</taxon>
        <taxon>Endopterygota</taxon>
        <taxon>Coleoptera</taxon>
        <taxon>Polyphaga</taxon>
        <taxon>Cucujiformia</taxon>
        <taxon>Chrysomeloidea</taxon>
        <taxon>Chrysomelidae</taxon>
        <taxon>Chrysomelinae</taxon>
        <taxon>Chrysomelini</taxon>
        <taxon>Phaedon</taxon>
    </lineage>
</organism>
<dbReference type="InterPro" id="IPR039361">
    <property type="entry name" value="Cyclin"/>
</dbReference>
<dbReference type="SUPFAM" id="SSF47954">
    <property type="entry name" value="Cyclin-like"/>
    <property type="match status" value="1"/>
</dbReference>
<feature type="compositionally biased region" description="Basic and acidic residues" evidence="2">
    <location>
        <begin position="57"/>
        <end position="87"/>
    </location>
</feature>
<proteinExistence type="inferred from homology"/>
<sequence length="489" mass="56729">MSTFRIYKEDKNLETYYDRKSSFKANEKAKVLQDLQVNRQNFRFRSPEKKILNVPIDKSKSKPKSADDVRNHGKKFLFEGDNGQKKETAKRKSIATSSGTKKLGTVFSSETVEILAKNVSRRSRGFSSSAVQTNSIKEKYDDSCSESFLNEGHIFNTTSRLDIFHQNEHCYSPIPVNKFTAPYTLLLKKPERKRSPKLKRRKAELGCQRTTHVGDIYNEEYLEVVSIQSIELLYNRYFISKDIMCNFKSIETTITLPTGFLENFNPDKQIRAAIVNWMLGIQRTISLSEGEYYLAVNLVDQILARIAVPVNMYQLLAISTLWIANKYIGSNCFSGSDMIVLCNNAYVIRQLVEMERKVLRIMNFQLHSLEPTICVNFYLKILDIDHLEIAKFSVYYILDCSTLLPEYSTVPITVLTAAALNVAFKIYCEDLEEMVDQFFNKNMSAAYVKQRKIMESQMYSLILNMTNEKYMFREAFYKYQSVHKYVLFL</sequence>
<dbReference type="InterPro" id="IPR036915">
    <property type="entry name" value="Cyclin-like_sf"/>
</dbReference>
<dbReference type="PANTHER" id="PTHR10177">
    <property type="entry name" value="CYCLINS"/>
    <property type="match status" value="1"/>
</dbReference>
<dbReference type="EMBL" id="OU896708">
    <property type="protein sequence ID" value="CAH1155813.1"/>
    <property type="molecule type" value="Genomic_DNA"/>
</dbReference>
<name>A0A9P0DII4_PHACE</name>
<accession>A0A9P0DII4</accession>
<comment type="similarity">
    <text evidence="1">Belongs to the cyclin family.</text>
</comment>
<protein>
    <recommendedName>
        <fullName evidence="3">Cyclin-like domain-containing protein</fullName>
    </recommendedName>
</protein>
<dbReference type="Proteomes" id="UP001153737">
    <property type="component" value="Chromosome 2"/>
</dbReference>
<feature type="region of interest" description="Disordered" evidence="2">
    <location>
        <begin position="57"/>
        <end position="94"/>
    </location>
</feature>
<evidence type="ECO:0000313" key="4">
    <source>
        <dbReference type="EMBL" id="CAH1155813.1"/>
    </source>
</evidence>
<dbReference type="Pfam" id="PF00134">
    <property type="entry name" value="Cyclin_N"/>
    <property type="match status" value="1"/>
</dbReference>
<dbReference type="SMART" id="SM00385">
    <property type="entry name" value="CYCLIN"/>
    <property type="match status" value="1"/>
</dbReference>
<evidence type="ECO:0000259" key="3">
    <source>
        <dbReference type="SMART" id="SM00385"/>
    </source>
</evidence>
<reference evidence="4" key="1">
    <citation type="submission" date="2022-01" db="EMBL/GenBank/DDBJ databases">
        <authorList>
            <person name="King R."/>
        </authorList>
    </citation>
    <scope>NUCLEOTIDE SEQUENCE</scope>
</reference>
<feature type="domain" description="Cyclin-like" evidence="3">
    <location>
        <begin position="276"/>
        <end position="360"/>
    </location>
</feature>
<dbReference type="AlphaFoldDB" id="A0A9P0DII4"/>
<dbReference type="InterPro" id="IPR006671">
    <property type="entry name" value="Cyclin_N"/>
</dbReference>
<keyword evidence="5" id="KW-1185">Reference proteome</keyword>
<evidence type="ECO:0000256" key="1">
    <source>
        <dbReference type="RuleBase" id="RU000383"/>
    </source>
</evidence>
<keyword evidence="1" id="KW-0195">Cyclin</keyword>
<dbReference type="InterPro" id="IPR013763">
    <property type="entry name" value="Cyclin-like_dom"/>
</dbReference>
<gene>
    <name evidence="4" type="ORF">PHAECO_LOCUS6813</name>
</gene>
<dbReference type="OrthoDB" id="9974421at2759"/>
<evidence type="ECO:0000256" key="2">
    <source>
        <dbReference type="SAM" id="MobiDB-lite"/>
    </source>
</evidence>
<dbReference type="Gene3D" id="1.10.472.10">
    <property type="entry name" value="Cyclin-like"/>
    <property type="match status" value="2"/>
</dbReference>
<reference evidence="4" key="2">
    <citation type="submission" date="2022-10" db="EMBL/GenBank/DDBJ databases">
        <authorList>
            <consortium name="ENA_rothamsted_submissions"/>
            <consortium name="culmorum"/>
            <person name="King R."/>
        </authorList>
    </citation>
    <scope>NUCLEOTIDE SEQUENCE</scope>
</reference>
<evidence type="ECO:0000313" key="5">
    <source>
        <dbReference type="Proteomes" id="UP001153737"/>
    </source>
</evidence>